<gene>
    <name evidence="2" type="ORF">EEDITHA_LOCUS18464</name>
</gene>
<dbReference type="Proteomes" id="UP001153954">
    <property type="component" value="Unassembled WGS sequence"/>
</dbReference>
<dbReference type="AlphaFoldDB" id="A0AAU9V4Q0"/>
<reference evidence="2" key="1">
    <citation type="submission" date="2022-03" db="EMBL/GenBank/DDBJ databases">
        <authorList>
            <person name="Tunstrom K."/>
        </authorList>
    </citation>
    <scope>NUCLEOTIDE SEQUENCE</scope>
</reference>
<keyword evidence="3" id="KW-1185">Reference proteome</keyword>
<protein>
    <submittedName>
        <fullName evidence="2">Uncharacterized protein</fullName>
    </submittedName>
</protein>
<feature type="region of interest" description="Disordered" evidence="1">
    <location>
        <begin position="66"/>
        <end position="103"/>
    </location>
</feature>
<name>A0AAU9V4Q0_EUPED</name>
<organism evidence="2 3">
    <name type="scientific">Euphydryas editha</name>
    <name type="common">Edith's checkerspot</name>
    <dbReference type="NCBI Taxonomy" id="104508"/>
    <lineage>
        <taxon>Eukaryota</taxon>
        <taxon>Metazoa</taxon>
        <taxon>Ecdysozoa</taxon>
        <taxon>Arthropoda</taxon>
        <taxon>Hexapoda</taxon>
        <taxon>Insecta</taxon>
        <taxon>Pterygota</taxon>
        <taxon>Neoptera</taxon>
        <taxon>Endopterygota</taxon>
        <taxon>Lepidoptera</taxon>
        <taxon>Glossata</taxon>
        <taxon>Ditrysia</taxon>
        <taxon>Papilionoidea</taxon>
        <taxon>Nymphalidae</taxon>
        <taxon>Nymphalinae</taxon>
        <taxon>Euphydryas</taxon>
    </lineage>
</organism>
<feature type="compositionally biased region" description="Polar residues" evidence="1">
    <location>
        <begin position="66"/>
        <end position="80"/>
    </location>
</feature>
<accession>A0AAU9V4Q0</accession>
<sequence length="118" mass="13005">MLSERGYCCGITDYTRIQLRLNKITKSCIDHIFVKYHYAEPCTAAIDTVLADHRATSIALPDYNSLQSTRTKNNNSNSPDTEMEESVVAAEDGSSSGHSSLVERASRSHLIVWQVAAA</sequence>
<evidence type="ECO:0000256" key="1">
    <source>
        <dbReference type="SAM" id="MobiDB-lite"/>
    </source>
</evidence>
<comment type="caution">
    <text evidence="2">The sequence shown here is derived from an EMBL/GenBank/DDBJ whole genome shotgun (WGS) entry which is preliminary data.</text>
</comment>
<evidence type="ECO:0000313" key="2">
    <source>
        <dbReference type="EMBL" id="CAH2104030.1"/>
    </source>
</evidence>
<evidence type="ECO:0000313" key="3">
    <source>
        <dbReference type="Proteomes" id="UP001153954"/>
    </source>
</evidence>
<proteinExistence type="predicted"/>
<dbReference type="EMBL" id="CAKOGL010000026">
    <property type="protein sequence ID" value="CAH2104030.1"/>
    <property type="molecule type" value="Genomic_DNA"/>
</dbReference>